<dbReference type="SUPFAM" id="SSF51905">
    <property type="entry name" value="FAD/NAD(P)-binding domain"/>
    <property type="match status" value="2"/>
</dbReference>
<dbReference type="Gene3D" id="3.50.50.60">
    <property type="entry name" value="FAD/NAD(P)-binding domain"/>
    <property type="match status" value="2"/>
</dbReference>
<comment type="caution">
    <text evidence="7">The sequence shown here is derived from an EMBL/GenBank/DDBJ whole genome shotgun (WGS) entry which is preliminary data.</text>
</comment>
<name>A0ABQ9ZP21_9CRUS</name>
<evidence type="ECO:0000256" key="2">
    <source>
        <dbReference type="ARBA" id="ARBA00022630"/>
    </source>
</evidence>
<dbReference type="PIRSF" id="PIRSF000332">
    <property type="entry name" value="FMO"/>
    <property type="match status" value="1"/>
</dbReference>
<reference evidence="7 8" key="1">
    <citation type="journal article" date="2023" name="Nucleic Acids Res.">
        <title>The hologenome of Daphnia magna reveals possible DNA methylation and microbiome-mediated evolution of the host genome.</title>
        <authorList>
            <person name="Chaturvedi A."/>
            <person name="Li X."/>
            <person name="Dhandapani V."/>
            <person name="Marshall H."/>
            <person name="Kissane S."/>
            <person name="Cuenca-Cambronero M."/>
            <person name="Asole G."/>
            <person name="Calvet F."/>
            <person name="Ruiz-Romero M."/>
            <person name="Marangio P."/>
            <person name="Guigo R."/>
            <person name="Rago D."/>
            <person name="Mirbahai L."/>
            <person name="Eastwood N."/>
            <person name="Colbourne J.K."/>
            <person name="Zhou J."/>
            <person name="Mallon E."/>
            <person name="Orsini L."/>
        </authorList>
    </citation>
    <scope>NUCLEOTIDE SEQUENCE [LARGE SCALE GENOMIC DNA]</scope>
    <source>
        <strain evidence="7">LRV0_1</strain>
    </source>
</reference>
<organism evidence="7 8">
    <name type="scientific">Daphnia magna</name>
    <dbReference type="NCBI Taxonomy" id="35525"/>
    <lineage>
        <taxon>Eukaryota</taxon>
        <taxon>Metazoa</taxon>
        <taxon>Ecdysozoa</taxon>
        <taxon>Arthropoda</taxon>
        <taxon>Crustacea</taxon>
        <taxon>Branchiopoda</taxon>
        <taxon>Diplostraca</taxon>
        <taxon>Cladocera</taxon>
        <taxon>Anomopoda</taxon>
        <taxon>Daphniidae</taxon>
        <taxon>Daphnia</taxon>
    </lineage>
</organism>
<dbReference type="Proteomes" id="UP001234178">
    <property type="component" value="Unassembled WGS sequence"/>
</dbReference>
<accession>A0ABQ9ZP21</accession>
<evidence type="ECO:0000313" key="8">
    <source>
        <dbReference type="Proteomes" id="UP001234178"/>
    </source>
</evidence>
<evidence type="ECO:0000256" key="3">
    <source>
        <dbReference type="ARBA" id="ARBA00022827"/>
    </source>
</evidence>
<proteinExistence type="inferred from homology"/>
<dbReference type="InterPro" id="IPR000960">
    <property type="entry name" value="Flavin_mOase"/>
</dbReference>
<comment type="cofactor">
    <cofactor evidence="6">
        <name>FAD</name>
        <dbReference type="ChEBI" id="CHEBI:57692"/>
    </cofactor>
</comment>
<gene>
    <name evidence="7" type="ORF">OUZ56_027158</name>
</gene>
<keyword evidence="4" id="KW-0521">NADP</keyword>
<dbReference type="EC" id="1.-.-.-" evidence="6"/>
<dbReference type="PANTHER" id="PTHR23023">
    <property type="entry name" value="DIMETHYLANILINE MONOOXYGENASE"/>
    <property type="match status" value="1"/>
</dbReference>
<keyword evidence="2 6" id="KW-0285">Flavoprotein</keyword>
<evidence type="ECO:0000313" key="7">
    <source>
        <dbReference type="EMBL" id="KAK4014641.1"/>
    </source>
</evidence>
<dbReference type="InterPro" id="IPR050346">
    <property type="entry name" value="FMO-like"/>
</dbReference>
<evidence type="ECO:0000256" key="1">
    <source>
        <dbReference type="ARBA" id="ARBA00009183"/>
    </source>
</evidence>
<keyword evidence="3 6" id="KW-0274">FAD</keyword>
<comment type="similarity">
    <text evidence="1 6">Belongs to the FMO family.</text>
</comment>
<dbReference type="Pfam" id="PF00743">
    <property type="entry name" value="FMO-like"/>
    <property type="match status" value="2"/>
</dbReference>
<keyword evidence="6" id="KW-0503">Monooxygenase</keyword>
<sequence length="450" mass="51751">MDRPVTPRIAIIGAGPSGLSQLRSFALKESAGEHIPEIVCFEKQSDWGGMWNYTWRTGLDEYGEPVHGSMYRHLWSNAPKECHEFADYSFDRHFSKPIPSFIPRETFREYILARAEQSNIRRYVQFNTVVSYVDFDSEKRSFSVQTRHLSTGKRCIEYFDYVIVAVGHFSMPNIPYISGIETFPGQVIHSHDFRDARQFVERDILIVGGSLSAEDIALQTFKFGAKSITISYRTKPMGFKWPSKIEEKPLLEKIEGRTAYFPDGSTRQFDSIILCTGYKHHFPFLADDLRLDTNNCLYPSQLYKGIFFQNQPRLIYLGMQNLFFSLSLFDCQAWYVRDVLLGRTLLPDTSKRKEDMLAWKTREEQLEGKEESIDFQTSYLKNLAEATDYPLTDLSLDATAATFKIWVADKQSNIINYRDKPYTSSITGTKATICSTPWMETQNVSNAGSS</sequence>
<keyword evidence="5 6" id="KW-0560">Oxidoreductase</keyword>
<evidence type="ECO:0000256" key="4">
    <source>
        <dbReference type="ARBA" id="ARBA00022857"/>
    </source>
</evidence>
<dbReference type="InterPro" id="IPR036188">
    <property type="entry name" value="FAD/NAD-bd_sf"/>
</dbReference>
<protein>
    <recommendedName>
        <fullName evidence="6">Flavin-containing monooxygenase</fullName>
        <ecNumber evidence="6">1.-.-.-</ecNumber>
    </recommendedName>
</protein>
<keyword evidence="8" id="KW-1185">Reference proteome</keyword>
<dbReference type="EMBL" id="JAOYFB010000004">
    <property type="protein sequence ID" value="KAK4014641.1"/>
    <property type="molecule type" value="Genomic_DNA"/>
</dbReference>
<evidence type="ECO:0000256" key="6">
    <source>
        <dbReference type="RuleBase" id="RU361177"/>
    </source>
</evidence>
<dbReference type="InterPro" id="IPR020946">
    <property type="entry name" value="Flavin_mOase-like"/>
</dbReference>
<evidence type="ECO:0000256" key="5">
    <source>
        <dbReference type="ARBA" id="ARBA00023002"/>
    </source>
</evidence>